<dbReference type="EMBL" id="PFBM01000016">
    <property type="protein sequence ID" value="PIR82408.1"/>
    <property type="molecule type" value="Genomic_DNA"/>
</dbReference>
<dbReference type="InterPro" id="IPR004036">
    <property type="entry name" value="Endonuclease-III-like_CS2"/>
</dbReference>
<feature type="domain" description="HhH-GPD" evidence="11">
    <location>
        <begin position="50"/>
        <end position="202"/>
    </location>
</feature>
<evidence type="ECO:0000313" key="13">
    <source>
        <dbReference type="Proteomes" id="UP000231379"/>
    </source>
</evidence>
<comment type="caution">
    <text evidence="12">The sequence shown here is derived from an EMBL/GenBank/DDBJ whole genome shotgun (WGS) entry which is preliminary data.</text>
</comment>
<dbReference type="Gene3D" id="1.10.340.30">
    <property type="entry name" value="Hypothetical protein, domain 2"/>
    <property type="match status" value="1"/>
</dbReference>
<comment type="catalytic activity">
    <reaction evidence="10">
        <text>2'-deoxyribonucleotide-(2'-deoxyribose 5'-phosphate)-2'-deoxyribonucleotide-DNA = a 3'-end 2'-deoxyribonucleotide-(2,3-dehydro-2,3-deoxyribose 5'-phosphate)-DNA + a 5'-end 5'-phospho-2'-deoxyribonucleoside-DNA + H(+)</text>
        <dbReference type="Rhea" id="RHEA:66592"/>
        <dbReference type="Rhea" id="RHEA-COMP:13180"/>
        <dbReference type="Rhea" id="RHEA-COMP:16897"/>
        <dbReference type="Rhea" id="RHEA-COMP:17067"/>
        <dbReference type="ChEBI" id="CHEBI:15378"/>
        <dbReference type="ChEBI" id="CHEBI:136412"/>
        <dbReference type="ChEBI" id="CHEBI:157695"/>
        <dbReference type="ChEBI" id="CHEBI:167181"/>
        <dbReference type="EC" id="4.2.99.18"/>
    </reaction>
</comment>
<keyword evidence="10" id="KW-0456">Lyase</keyword>
<dbReference type="Gene3D" id="1.10.1670.10">
    <property type="entry name" value="Helix-hairpin-Helix base-excision DNA repair enzymes (C-terminal)"/>
    <property type="match status" value="1"/>
</dbReference>
<accession>A0A2H0U7L4</accession>
<dbReference type="Proteomes" id="UP000231379">
    <property type="component" value="Unassembled WGS sequence"/>
</dbReference>
<dbReference type="GO" id="GO:0003677">
    <property type="term" value="F:DNA binding"/>
    <property type="evidence" value="ECO:0007669"/>
    <property type="project" value="UniProtKB-UniRule"/>
</dbReference>
<dbReference type="GO" id="GO:0051539">
    <property type="term" value="F:4 iron, 4 sulfur cluster binding"/>
    <property type="evidence" value="ECO:0007669"/>
    <property type="project" value="UniProtKB-KW"/>
</dbReference>
<dbReference type="Pfam" id="PF00730">
    <property type="entry name" value="HhH-GPD"/>
    <property type="match status" value="1"/>
</dbReference>
<keyword evidence="12" id="KW-0255">Endonuclease</keyword>
<evidence type="ECO:0000256" key="4">
    <source>
        <dbReference type="ARBA" id="ARBA00022763"/>
    </source>
</evidence>
<evidence type="ECO:0000256" key="9">
    <source>
        <dbReference type="ARBA" id="ARBA00023295"/>
    </source>
</evidence>
<evidence type="ECO:0000256" key="8">
    <source>
        <dbReference type="ARBA" id="ARBA00023204"/>
    </source>
</evidence>
<dbReference type="SMART" id="SM00478">
    <property type="entry name" value="ENDO3c"/>
    <property type="match status" value="1"/>
</dbReference>
<dbReference type="EC" id="4.2.99.18" evidence="10"/>
<keyword evidence="3" id="KW-0479">Metal-binding</keyword>
<keyword evidence="12" id="KW-0540">Nuclease</keyword>
<dbReference type="GO" id="GO:0140078">
    <property type="term" value="F:class I DNA-(apurinic or apyrimidinic site) endonuclease activity"/>
    <property type="evidence" value="ECO:0007669"/>
    <property type="project" value="UniProtKB-EC"/>
</dbReference>
<dbReference type="CDD" id="cd00056">
    <property type="entry name" value="ENDO3c"/>
    <property type="match status" value="1"/>
</dbReference>
<evidence type="ECO:0000256" key="2">
    <source>
        <dbReference type="ARBA" id="ARBA00022485"/>
    </source>
</evidence>
<dbReference type="InterPro" id="IPR023170">
    <property type="entry name" value="HhH_base_excis_C"/>
</dbReference>
<keyword evidence="6" id="KW-0408">Iron</keyword>
<evidence type="ECO:0000259" key="11">
    <source>
        <dbReference type="SMART" id="SM00478"/>
    </source>
</evidence>
<dbReference type="InterPro" id="IPR000445">
    <property type="entry name" value="HhH_motif"/>
</dbReference>
<keyword evidence="10" id="KW-0238">DNA-binding</keyword>
<gene>
    <name evidence="10" type="primary">nth</name>
    <name evidence="12" type="ORF">COU20_02700</name>
</gene>
<organism evidence="12 13">
    <name type="scientific">Candidatus Kaiserbacteria bacterium CG10_big_fil_rev_8_21_14_0_10_59_10</name>
    <dbReference type="NCBI Taxonomy" id="1974612"/>
    <lineage>
        <taxon>Bacteria</taxon>
        <taxon>Candidatus Kaiseribacteriota</taxon>
    </lineage>
</organism>
<evidence type="ECO:0000256" key="10">
    <source>
        <dbReference type="HAMAP-Rule" id="MF_00942"/>
    </source>
</evidence>
<name>A0A2H0U7L4_9BACT</name>
<evidence type="ECO:0000256" key="5">
    <source>
        <dbReference type="ARBA" id="ARBA00022801"/>
    </source>
</evidence>
<comment type="similarity">
    <text evidence="1 10">Belongs to the Nth/MutY family.</text>
</comment>
<reference evidence="13" key="1">
    <citation type="submission" date="2017-09" db="EMBL/GenBank/DDBJ databases">
        <title>Depth-based differentiation of microbial function through sediment-hosted aquifers and enrichment of novel symbionts in the deep terrestrial subsurface.</title>
        <authorList>
            <person name="Probst A.J."/>
            <person name="Ladd B."/>
            <person name="Jarett J.K."/>
            <person name="Geller-Mcgrath D.E."/>
            <person name="Sieber C.M.K."/>
            <person name="Emerson J.B."/>
            <person name="Anantharaman K."/>
            <person name="Thomas B.C."/>
            <person name="Malmstrom R."/>
            <person name="Stieglmeier M."/>
            <person name="Klingl A."/>
            <person name="Woyke T."/>
            <person name="Ryan C.M."/>
            <person name="Banfield J.F."/>
        </authorList>
    </citation>
    <scope>NUCLEOTIDE SEQUENCE [LARGE SCALE GENOMIC DNA]</scope>
</reference>
<dbReference type="InterPro" id="IPR011257">
    <property type="entry name" value="DNA_glycosylase"/>
</dbReference>
<evidence type="ECO:0000256" key="6">
    <source>
        <dbReference type="ARBA" id="ARBA00023004"/>
    </source>
</evidence>
<dbReference type="PANTHER" id="PTHR10359:SF18">
    <property type="entry name" value="ENDONUCLEASE III"/>
    <property type="match status" value="1"/>
</dbReference>
<comment type="function">
    <text evidence="10">DNA repair enzyme that has both DNA N-glycosylase activity and AP-lyase activity. The DNA N-glycosylase activity releases various damaged pyrimidines from DNA by cleaving the N-glycosidic bond, leaving an AP (apurinic/apyrimidinic) site. The AP-lyase activity cleaves the phosphodiester bond 3' to the AP site by a beta-elimination, leaving a 3'-terminal unsaturated sugar and a product with a terminal 5'-phosphate.</text>
</comment>
<dbReference type="AlphaFoldDB" id="A0A2H0U7L4"/>
<keyword evidence="8 10" id="KW-0234">DNA repair</keyword>
<dbReference type="GO" id="GO:0006285">
    <property type="term" value="P:base-excision repair, AP site formation"/>
    <property type="evidence" value="ECO:0007669"/>
    <property type="project" value="TreeGrafter"/>
</dbReference>
<dbReference type="PIRSF" id="PIRSF001435">
    <property type="entry name" value="Nth"/>
    <property type="match status" value="1"/>
</dbReference>
<dbReference type="GO" id="GO:0046872">
    <property type="term" value="F:metal ion binding"/>
    <property type="evidence" value="ECO:0007669"/>
    <property type="project" value="UniProtKB-KW"/>
</dbReference>
<keyword evidence="9 10" id="KW-0326">Glycosidase</keyword>
<dbReference type="HAMAP" id="MF_00942">
    <property type="entry name" value="Nth"/>
    <property type="match status" value="1"/>
</dbReference>
<evidence type="ECO:0000256" key="1">
    <source>
        <dbReference type="ARBA" id="ARBA00008343"/>
    </source>
</evidence>
<dbReference type="PANTHER" id="PTHR10359">
    <property type="entry name" value="A/G-SPECIFIC ADENINE GLYCOSYLASE/ENDONUCLEASE III"/>
    <property type="match status" value="1"/>
</dbReference>
<comment type="caution">
    <text evidence="10">Lacks conserved residue(s) required for the propagation of feature annotation.</text>
</comment>
<keyword evidence="4 10" id="KW-0227">DNA damage</keyword>
<dbReference type="PROSITE" id="PS01155">
    <property type="entry name" value="ENDONUCLEASE_III_2"/>
    <property type="match status" value="1"/>
</dbReference>
<dbReference type="InterPro" id="IPR005759">
    <property type="entry name" value="Nth"/>
</dbReference>
<keyword evidence="5 10" id="KW-0378">Hydrolase</keyword>
<evidence type="ECO:0000313" key="12">
    <source>
        <dbReference type="EMBL" id="PIR82408.1"/>
    </source>
</evidence>
<dbReference type="Pfam" id="PF00633">
    <property type="entry name" value="HHH"/>
    <property type="match status" value="1"/>
</dbReference>
<comment type="cofactor">
    <cofactor evidence="10">
        <name>[4Fe-4S] cluster</name>
        <dbReference type="ChEBI" id="CHEBI:49883"/>
    </cofactor>
    <text evidence="10">Binds 1 [4Fe-4S] cluster.</text>
</comment>
<proteinExistence type="inferred from homology"/>
<dbReference type="InterPro" id="IPR003265">
    <property type="entry name" value="HhH-GPD_domain"/>
</dbReference>
<protein>
    <recommendedName>
        <fullName evidence="10">Endonuclease III</fullName>
        <ecNumber evidence="10">4.2.99.18</ecNumber>
    </recommendedName>
    <alternativeName>
        <fullName evidence="10">DNA-(apurinic or apyrimidinic site) lyase</fullName>
    </alternativeName>
</protein>
<evidence type="ECO:0000256" key="3">
    <source>
        <dbReference type="ARBA" id="ARBA00022723"/>
    </source>
</evidence>
<evidence type="ECO:0000256" key="7">
    <source>
        <dbReference type="ARBA" id="ARBA00023014"/>
    </source>
</evidence>
<dbReference type="SUPFAM" id="SSF48150">
    <property type="entry name" value="DNA-glycosylase"/>
    <property type="match status" value="1"/>
</dbReference>
<dbReference type="FunFam" id="1.10.340.30:FF:000001">
    <property type="entry name" value="Endonuclease III"/>
    <property type="match status" value="1"/>
</dbReference>
<keyword evidence="7" id="KW-0411">Iron-sulfur</keyword>
<keyword evidence="2" id="KW-0004">4Fe-4S</keyword>
<dbReference type="GO" id="GO:0019104">
    <property type="term" value="F:DNA N-glycosylase activity"/>
    <property type="evidence" value="ECO:0007669"/>
    <property type="project" value="UniProtKB-UniRule"/>
</dbReference>
<sequence length="231" mass="26099">MYVRYNSHVTSLDRKTRAKKIVAYLKKTYPVPKSELKYKTPFQFVVAVILSAQCTDKAVNRLTDTLFKKYKTARDFALANPKTFEKEISSVPFFRNKAKAIISAAKIVAAAPPGGFGGRVPQNESELVSLPGIGYKTAHVILGELYDAWEGIATDTHVKRFARRFELSQHSDLKKISKDLEALVPKEDWKYVNNGLVLYGRYVCPARPHECSAHPLTKLWPKAARTWPKSN</sequence>